<feature type="transmembrane region" description="Helical" evidence="1">
    <location>
        <begin position="141"/>
        <end position="165"/>
    </location>
</feature>
<dbReference type="AlphaFoldDB" id="A0A2S6I762"/>
<feature type="transmembrane region" description="Helical" evidence="1">
    <location>
        <begin position="177"/>
        <end position="197"/>
    </location>
</feature>
<evidence type="ECO:0000313" key="3">
    <source>
        <dbReference type="Proteomes" id="UP000237662"/>
    </source>
</evidence>
<organism evidence="2 3">
    <name type="scientific">Neolewinella xylanilytica</name>
    <dbReference type="NCBI Taxonomy" id="1514080"/>
    <lineage>
        <taxon>Bacteria</taxon>
        <taxon>Pseudomonadati</taxon>
        <taxon>Bacteroidota</taxon>
        <taxon>Saprospiria</taxon>
        <taxon>Saprospirales</taxon>
        <taxon>Lewinellaceae</taxon>
        <taxon>Neolewinella</taxon>
    </lineage>
</organism>
<keyword evidence="3" id="KW-1185">Reference proteome</keyword>
<keyword evidence="1" id="KW-0812">Transmembrane</keyword>
<gene>
    <name evidence="2" type="ORF">CLV84_0283</name>
</gene>
<feature type="transmembrane region" description="Helical" evidence="1">
    <location>
        <begin position="61"/>
        <end position="78"/>
    </location>
</feature>
<dbReference type="Proteomes" id="UP000237662">
    <property type="component" value="Unassembled WGS sequence"/>
</dbReference>
<protein>
    <submittedName>
        <fullName evidence="2">Uncharacterized protein</fullName>
    </submittedName>
</protein>
<keyword evidence="1" id="KW-1133">Transmembrane helix</keyword>
<evidence type="ECO:0000256" key="1">
    <source>
        <dbReference type="SAM" id="Phobius"/>
    </source>
</evidence>
<evidence type="ECO:0000313" key="2">
    <source>
        <dbReference type="EMBL" id="PPK87343.1"/>
    </source>
</evidence>
<feature type="transmembrane region" description="Helical" evidence="1">
    <location>
        <begin position="307"/>
        <end position="325"/>
    </location>
</feature>
<accession>A0A2S6I762</accession>
<feature type="transmembrane region" description="Helical" evidence="1">
    <location>
        <begin position="279"/>
        <end position="298"/>
    </location>
</feature>
<comment type="caution">
    <text evidence="2">The sequence shown here is derived from an EMBL/GenBank/DDBJ whole genome shotgun (WGS) entry which is preliminary data.</text>
</comment>
<dbReference type="RefSeq" id="WP_104417957.1">
    <property type="nucleotide sequence ID" value="NZ_PTJC01000005.1"/>
</dbReference>
<feature type="transmembrane region" description="Helical" evidence="1">
    <location>
        <begin position="90"/>
        <end position="108"/>
    </location>
</feature>
<dbReference type="OrthoDB" id="1491566at2"/>
<feature type="transmembrane region" description="Helical" evidence="1">
    <location>
        <begin position="256"/>
        <end position="273"/>
    </location>
</feature>
<reference evidence="2 3" key="1">
    <citation type="submission" date="2018-02" db="EMBL/GenBank/DDBJ databases">
        <title>Genomic Encyclopedia of Archaeal and Bacterial Type Strains, Phase II (KMG-II): from individual species to whole genera.</title>
        <authorList>
            <person name="Goeker M."/>
        </authorList>
    </citation>
    <scope>NUCLEOTIDE SEQUENCE [LARGE SCALE GENOMIC DNA]</scope>
    <source>
        <strain evidence="2 3">DSM 29526</strain>
    </source>
</reference>
<keyword evidence="1" id="KW-0472">Membrane</keyword>
<name>A0A2S6I762_9BACT</name>
<proteinExistence type="predicted"/>
<dbReference type="EMBL" id="PTJC01000005">
    <property type="protein sequence ID" value="PPK87343.1"/>
    <property type="molecule type" value="Genomic_DNA"/>
</dbReference>
<sequence length="326" mass="35092">MLSFFRTNQSFASLLLFGYALLLQLPAFVFDGGGVTADGDIGHYGGWLRSAVGSSRLLSAILPPVLVATAGIVANNLCDRYRISRTVTQFPGLFIVLTWAMVPSFHLFDPQQVNLVFLLLSIGALGSTYKSMTSAVARFNAGFWLGLAALLEPTYLLLIPGFFLGISIFRTADLPSLAQLLGGTLVVYFLAAVYAYLRGDLLEFYVNDLGVLGIWSPETASAYDLVGVGILFALVLVVLMGGASSRVLLSIEGGKNLSFVYWVLLFAIPVAFLGSELHIVDAQLLVAPLGLLLGLWFVDRSDRQAEFLHLLLFAAALTLTVLGLTS</sequence>
<feature type="transmembrane region" description="Helical" evidence="1">
    <location>
        <begin position="225"/>
        <end position="249"/>
    </location>
</feature>